<dbReference type="PROSITE" id="PS51186">
    <property type="entry name" value="GNAT"/>
    <property type="match status" value="1"/>
</dbReference>
<dbReference type="InterPro" id="IPR016181">
    <property type="entry name" value="Acyl_CoA_acyltransferase"/>
</dbReference>
<name>A0ABS5ISD8_9MICO</name>
<accession>A0ABS5ISD8</accession>
<dbReference type="Proteomes" id="UP000678243">
    <property type="component" value="Unassembled WGS sequence"/>
</dbReference>
<organism evidence="2 3">
    <name type="scientific">Microbacterium paraoxydans</name>
    <dbReference type="NCBI Taxonomy" id="199592"/>
    <lineage>
        <taxon>Bacteria</taxon>
        <taxon>Bacillati</taxon>
        <taxon>Actinomycetota</taxon>
        <taxon>Actinomycetes</taxon>
        <taxon>Micrococcales</taxon>
        <taxon>Microbacteriaceae</taxon>
        <taxon>Microbacterium</taxon>
    </lineage>
</organism>
<reference evidence="2 3" key="1">
    <citation type="submission" date="2021-04" db="EMBL/GenBank/DDBJ databases">
        <title>Whole genome analysis of root endophytic bacterium Microbacterium paraoxydans ku-mp colonizing RP-bio226 rice variety.</title>
        <authorList>
            <person name="Ulaganathan K."/>
            <person name="Latha B."/>
        </authorList>
    </citation>
    <scope>NUCLEOTIDE SEQUENCE [LARGE SCALE GENOMIC DNA]</scope>
    <source>
        <strain evidence="3">ku-mp</strain>
    </source>
</reference>
<evidence type="ECO:0000259" key="1">
    <source>
        <dbReference type="PROSITE" id="PS51186"/>
    </source>
</evidence>
<dbReference type="EMBL" id="JAGTUK010000003">
    <property type="protein sequence ID" value="MBS0025292.1"/>
    <property type="molecule type" value="Genomic_DNA"/>
</dbReference>
<sequence length="150" mass="17028">MLTLRPAAAADAEWIAELRAEVLRDDLERLGRFDETRVRRRFLDAFVPEQTSVIVVDGVDVGSVALRPEGGALWLEHFYLATAHQGRGIGTRVLAEVLAEPRLYRLDVLQGSSARRLYERHGFLLDRQDDVDVFLMLDRRTPAIDESADR</sequence>
<dbReference type="Gene3D" id="3.40.630.30">
    <property type="match status" value="1"/>
</dbReference>
<comment type="caution">
    <text evidence="2">The sequence shown here is derived from an EMBL/GenBank/DDBJ whole genome shotgun (WGS) entry which is preliminary data.</text>
</comment>
<gene>
    <name evidence="2" type="ORF">KE274_14390</name>
</gene>
<keyword evidence="3" id="KW-1185">Reference proteome</keyword>
<dbReference type="CDD" id="cd04301">
    <property type="entry name" value="NAT_SF"/>
    <property type="match status" value="1"/>
</dbReference>
<dbReference type="InterPro" id="IPR000182">
    <property type="entry name" value="GNAT_dom"/>
</dbReference>
<evidence type="ECO:0000313" key="3">
    <source>
        <dbReference type="Proteomes" id="UP000678243"/>
    </source>
</evidence>
<proteinExistence type="predicted"/>
<protein>
    <submittedName>
        <fullName evidence="2">GNAT family N-acetyltransferase</fullName>
    </submittedName>
</protein>
<evidence type="ECO:0000313" key="2">
    <source>
        <dbReference type="EMBL" id="MBS0025292.1"/>
    </source>
</evidence>
<dbReference type="SUPFAM" id="SSF55729">
    <property type="entry name" value="Acyl-CoA N-acyltransferases (Nat)"/>
    <property type="match status" value="1"/>
</dbReference>
<feature type="domain" description="N-acetyltransferase" evidence="1">
    <location>
        <begin position="2"/>
        <end position="141"/>
    </location>
</feature>
<dbReference type="Pfam" id="PF13508">
    <property type="entry name" value="Acetyltransf_7"/>
    <property type="match status" value="1"/>
</dbReference>